<evidence type="ECO:0000313" key="1">
    <source>
        <dbReference type="EMBL" id="SEQ48152.1"/>
    </source>
</evidence>
<proteinExistence type="predicted"/>
<name>A0A1H9GDF7_9GAMM</name>
<dbReference type="OrthoDB" id="10000319at2"/>
<gene>
    <name evidence="1" type="ORF">SAMN03080615_01621</name>
</gene>
<dbReference type="EMBL" id="FOGB01000004">
    <property type="protein sequence ID" value="SEQ48152.1"/>
    <property type="molecule type" value="Genomic_DNA"/>
</dbReference>
<dbReference type="AlphaFoldDB" id="A0A1H9GDF7"/>
<keyword evidence="2" id="KW-1185">Reference proteome</keyword>
<sequence>MTKNNLAHVLLAVDALNFDAGDWKPESIERHLREQIELARKHLQSIVDNEEAAGMVVVAADRIADLEDKITRLKQFAAESGVAYRDDDSNLITEGFRSLPDALQAAINALEEKIDLDRGQQ</sequence>
<reference evidence="2" key="1">
    <citation type="submission" date="2016-10" db="EMBL/GenBank/DDBJ databases">
        <authorList>
            <person name="Varghese N."/>
            <person name="Submissions S."/>
        </authorList>
    </citation>
    <scope>NUCLEOTIDE SEQUENCE [LARGE SCALE GENOMIC DNA]</scope>
    <source>
        <strain evidence="2">DSM 18887</strain>
    </source>
</reference>
<organism evidence="1 2">
    <name type="scientific">Amphritea atlantica</name>
    <dbReference type="NCBI Taxonomy" id="355243"/>
    <lineage>
        <taxon>Bacteria</taxon>
        <taxon>Pseudomonadati</taxon>
        <taxon>Pseudomonadota</taxon>
        <taxon>Gammaproteobacteria</taxon>
        <taxon>Oceanospirillales</taxon>
        <taxon>Oceanospirillaceae</taxon>
        <taxon>Amphritea</taxon>
    </lineage>
</organism>
<dbReference type="Proteomes" id="UP000198749">
    <property type="component" value="Unassembled WGS sequence"/>
</dbReference>
<dbReference type="RefSeq" id="WP_091356415.1">
    <property type="nucleotide sequence ID" value="NZ_AP025284.1"/>
</dbReference>
<evidence type="ECO:0000313" key="2">
    <source>
        <dbReference type="Proteomes" id="UP000198749"/>
    </source>
</evidence>
<dbReference type="STRING" id="355243.SAMN03080615_01621"/>
<protein>
    <submittedName>
        <fullName evidence="1">Uncharacterized protein</fullName>
    </submittedName>
</protein>
<accession>A0A1H9GDF7</accession>